<comment type="caution">
    <text evidence="2">The sequence shown here is derived from an EMBL/GenBank/DDBJ whole genome shotgun (WGS) entry which is preliminary data.</text>
</comment>
<keyword evidence="3" id="KW-1185">Reference proteome</keyword>
<sequence>MVAVESPYWHRIVGEHWPAVDPALWRELETIVRAGVAAGPADEIAQARRAFENAARASAGLSAADAEMRAQSVTSAAFTDALGAAADTFRDIAELVYRTRNKILDIVDHATAGIRIAERPSDEDDRETTDATAVRERIDCLVAEARAAVEDVTSSAMNSIDPSGLPSLARVAELLGAQSPWRISKHGSVAPDGPVESAPRAPVNQPGAARVIPVGDSADLSARDASSMRATPDMASETVAGARFSMPDTADVAAGTQHSAGDGGTTDPGAPGRAVVASDETEPAPDVPVHAGAVARVAPAQLHQPDPSPDVLAERPSAVTDSATTELAATTDSATMDSVTTGPTTAGLVTANPVTAGAMILPPTMSVPPPGAVVAAGFAAPHAAQPATVPQVSGPQPASRADNVRAAAGAEPAASIAVPEHVKTPVSAQARPDDRRTGTDELLGAVVGAALAAVAAPAFMVGEHVDADLVLVQSLLSGTLAATNAALPVAAWAVAAMRHAGGLTVFITSNEGRGYLPAGLFLPRELSTPWDGNLPGDEAWEDIDDPARVLAEFGAVWAARSGATMTALASSSPIAPRLAHALPELPMAGSVVARSELDLSAPGPGLVDRLALVGSPEVNDRIAAVPANEIAGRCLRLAEDAHARLGTAAADLAADFGVRALRERILAARQRGRGIAEHWLRELADADDLIAASMRAWRVDASNTELGRLQPRGRADPEATALRRMVFERRCDELVLLAAGPGERQDLRDSIYAYAQITEHPLFTASIRPGPGHERPG</sequence>
<organism evidence="2 3">
    <name type="scientific">Nocardia colli</name>
    <dbReference type="NCBI Taxonomy" id="2545717"/>
    <lineage>
        <taxon>Bacteria</taxon>
        <taxon>Bacillati</taxon>
        <taxon>Actinomycetota</taxon>
        <taxon>Actinomycetes</taxon>
        <taxon>Mycobacteriales</taxon>
        <taxon>Nocardiaceae</taxon>
        <taxon>Nocardia</taxon>
    </lineage>
</organism>
<feature type="region of interest" description="Disordered" evidence="1">
    <location>
        <begin position="253"/>
        <end position="284"/>
    </location>
</feature>
<evidence type="ECO:0000313" key="2">
    <source>
        <dbReference type="EMBL" id="KAA8881905.1"/>
    </source>
</evidence>
<dbReference type="OrthoDB" id="4495983at2"/>
<dbReference type="AlphaFoldDB" id="A0A5N0E105"/>
<name>A0A5N0E105_9NOCA</name>
<evidence type="ECO:0000313" key="3">
    <source>
        <dbReference type="Proteomes" id="UP000323876"/>
    </source>
</evidence>
<feature type="region of interest" description="Disordered" evidence="1">
    <location>
        <begin position="187"/>
        <end position="207"/>
    </location>
</feature>
<gene>
    <name evidence="2" type="ORF">F3087_40275</name>
</gene>
<proteinExistence type="predicted"/>
<evidence type="ECO:0000256" key="1">
    <source>
        <dbReference type="SAM" id="MobiDB-lite"/>
    </source>
</evidence>
<accession>A0A5N0E105</accession>
<dbReference type="Proteomes" id="UP000323876">
    <property type="component" value="Unassembled WGS sequence"/>
</dbReference>
<protein>
    <submittedName>
        <fullName evidence="2">Uncharacterized protein</fullName>
    </submittedName>
</protein>
<dbReference type="EMBL" id="VXLC01000031">
    <property type="protein sequence ID" value="KAA8881905.1"/>
    <property type="molecule type" value="Genomic_DNA"/>
</dbReference>
<reference evidence="2 3" key="1">
    <citation type="submission" date="2019-09" db="EMBL/GenBank/DDBJ databases">
        <authorList>
            <person name="Wang X."/>
        </authorList>
    </citation>
    <scope>NUCLEOTIDE SEQUENCE [LARGE SCALE GENOMIC DNA]</scope>
    <source>
        <strain evidence="2 3">CICC 11023</strain>
    </source>
</reference>
<dbReference type="RefSeq" id="WP_150407430.1">
    <property type="nucleotide sequence ID" value="NZ_VXLC01000031.1"/>
</dbReference>